<dbReference type="SMART" id="SM00332">
    <property type="entry name" value="PP2Cc"/>
    <property type="match status" value="1"/>
</dbReference>
<dbReference type="PANTHER" id="PTHR12320:SF81">
    <property type="entry name" value="PROTEIN PHOSPHATASE 2C 23-RELATED"/>
    <property type="match status" value="1"/>
</dbReference>
<evidence type="ECO:0000313" key="4">
    <source>
        <dbReference type="EMBL" id="RAL45163.1"/>
    </source>
</evidence>
<dbReference type="SUPFAM" id="SSF81606">
    <property type="entry name" value="PP2C-like"/>
    <property type="match status" value="1"/>
</dbReference>
<keyword evidence="1" id="KW-0464">Manganese</keyword>
<reference evidence="4 5" key="1">
    <citation type="submission" date="2018-06" db="EMBL/GenBank/DDBJ databases">
        <title>The Genome of Cuscuta australis (Dodder) Provides Insight into the Evolution of Plant Parasitism.</title>
        <authorList>
            <person name="Liu H."/>
        </authorList>
    </citation>
    <scope>NUCLEOTIDE SEQUENCE [LARGE SCALE GENOMIC DNA]</scope>
    <source>
        <strain evidence="5">cv. Yunnan</strain>
        <tissue evidence="4">Vines</tissue>
    </source>
</reference>
<keyword evidence="1" id="KW-0479">Metal-binding</keyword>
<proteinExistence type="inferred from homology"/>
<protein>
    <recommendedName>
        <fullName evidence="1">Protein phosphatase</fullName>
        <ecNumber evidence="1">3.1.3.16</ecNumber>
    </recommendedName>
</protein>
<keyword evidence="1" id="KW-0460">Magnesium</keyword>
<dbReference type="PROSITE" id="PS51746">
    <property type="entry name" value="PPM_2"/>
    <property type="match status" value="1"/>
</dbReference>
<comment type="catalytic activity">
    <reaction evidence="1">
        <text>O-phospho-L-seryl-[protein] + H2O = L-seryl-[protein] + phosphate</text>
        <dbReference type="Rhea" id="RHEA:20629"/>
        <dbReference type="Rhea" id="RHEA-COMP:9863"/>
        <dbReference type="Rhea" id="RHEA-COMP:11604"/>
        <dbReference type="ChEBI" id="CHEBI:15377"/>
        <dbReference type="ChEBI" id="CHEBI:29999"/>
        <dbReference type="ChEBI" id="CHEBI:43474"/>
        <dbReference type="ChEBI" id="CHEBI:83421"/>
        <dbReference type="EC" id="3.1.3.16"/>
    </reaction>
</comment>
<dbReference type="AlphaFoldDB" id="A0A328DMB0"/>
<comment type="cofactor">
    <cofactor evidence="1">
        <name>Mn(2+)</name>
        <dbReference type="ChEBI" id="CHEBI:29035"/>
    </cofactor>
</comment>
<dbReference type="Gene3D" id="3.60.40.10">
    <property type="entry name" value="PPM-type phosphatase domain"/>
    <property type="match status" value="1"/>
</dbReference>
<dbReference type="EMBL" id="NQVE01000135">
    <property type="protein sequence ID" value="RAL45163.1"/>
    <property type="molecule type" value="Genomic_DNA"/>
</dbReference>
<dbReference type="PANTHER" id="PTHR12320">
    <property type="entry name" value="PROTEIN PHOSPHATASE 2C"/>
    <property type="match status" value="1"/>
</dbReference>
<feature type="region of interest" description="Disordered" evidence="2">
    <location>
        <begin position="1"/>
        <end position="38"/>
    </location>
</feature>
<comment type="caution">
    <text evidence="4">The sequence shown here is derived from an EMBL/GenBank/DDBJ whole genome shotgun (WGS) entry which is preliminary data.</text>
</comment>
<dbReference type="EC" id="3.1.3.16" evidence="1"/>
<dbReference type="GO" id="GO:0046872">
    <property type="term" value="F:metal ion binding"/>
    <property type="evidence" value="ECO:0007669"/>
    <property type="project" value="UniProtKB-UniRule"/>
</dbReference>
<name>A0A328DMB0_9ASTE</name>
<sequence length="316" mass="32946">MSRTKRGPEEAKTEEPAADSGRRTSPLPPDADLNGSTLQMGFLTSNTAAPLQPRRSATTMAAGAFYLPKESKKRPLGEDAHFIFPEGQTIGVADGVGAWSFHGVDAGKYSRMLMSKAEASARSQAGGGGGVNPMKALTDAYAGTNVLGSSTACILTLTDDGVISAVNVGDSGLAIVRAGSVEYKSPVQQREFNYPFQLGRGIWSDRPAVAARIKVEVRPGDVIVMATDGLFDNVKDELVAELVGGGADAPGKVAERLAKEALKIAKSKDVETPIALEARKAGIEYSGGKYDDITVIVAYIEAAADQSGTIAVNLGT</sequence>
<evidence type="ECO:0000256" key="1">
    <source>
        <dbReference type="RuleBase" id="RU366020"/>
    </source>
</evidence>
<gene>
    <name evidence="4" type="ORF">DM860_014573</name>
</gene>
<dbReference type="SMART" id="SM00331">
    <property type="entry name" value="PP2C_SIG"/>
    <property type="match status" value="1"/>
</dbReference>
<dbReference type="InterPro" id="IPR036457">
    <property type="entry name" value="PPM-type-like_dom_sf"/>
</dbReference>
<evidence type="ECO:0000259" key="3">
    <source>
        <dbReference type="PROSITE" id="PS51746"/>
    </source>
</evidence>
<dbReference type="InterPro" id="IPR001932">
    <property type="entry name" value="PPM-type_phosphatase-like_dom"/>
</dbReference>
<comment type="catalytic activity">
    <reaction evidence="1">
        <text>O-phospho-L-threonyl-[protein] + H2O = L-threonyl-[protein] + phosphate</text>
        <dbReference type="Rhea" id="RHEA:47004"/>
        <dbReference type="Rhea" id="RHEA-COMP:11060"/>
        <dbReference type="Rhea" id="RHEA-COMP:11605"/>
        <dbReference type="ChEBI" id="CHEBI:15377"/>
        <dbReference type="ChEBI" id="CHEBI:30013"/>
        <dbReference type="ChEBI" id="CHEBI:43474"/>
        <dbReference type="ChEBI" id="CHEBI:61977"/>
        <dbReference type="EC" id="3.1.3.16"/>
    </reaction>
</comment>
<organism evidence="4 5">
    <name type="scientific">Cuscuta australis</name>
    <dbReference type="NCBI Taxonomy" id="267555"/>
    <lineage>
        <taxon>Eukaryota</taxon>
        <taxon>Viridiplantae</taxon>
        <taxon>Streptophyta</taxon>
        <taxon>Embryophyta</taxon>
        <taxon>Tracheophyta</taxon>
        <taxon>Spermatophyta</taxon>
        <taxon>Magnoliopsida</taxon>
        <taxon>eudicotyledons</taxon>
        <taxon>Gunneridae</taxon>
        <taxon>Pentapetalae</taxon>
        <taxon>asterids</taxon>
        <taxon>lamiids</taxon>
        <taxon>Solanales</taxon>
        <taxon>Convolvulaceae</taxon>
        <taxon>Cuscuteae</taxon>
        <taxon>Cuscuta</taxon>
        <taxon>Cuscuta subgen. Grammica</taxon>
        <taxon>Cuscuta sect. Cleistogrammica</taxon>
    </lineage>
</organism>
<accession>A0A328DMB0</accession>
<evidence type="ECO:0000313" key="5">
    <source>
        <dbReference type="Proteomes" id="UP000249390"/>
    </source>
</evidence>
<comment type="similarity">
    <text evidence="1">Belongs to the PP2C family.</text>
</comment>
<evidence type="ECO:0000256" key="2">
    <source>
        <dbReference type="SAM" id="MobiDB-lite"/>
    </source>
</evidence>
<keyword evidence="1" id="KW-0904">Protein phosphatase</keyword>
<comment type="cofactor">
    <cofactor evidence="1">
        <name>Mg(2+)</name>
        <dbReference type="ChEBI" id="CHEBI:18420"/>
    </cofactor>
</comment>
<dbReference type="InterPro" id="IPR039123">
    <property type="entry name" value="PPTC7"/>
</dbReference>
<dbReference type="Proteomes" id="UP000249390">
    <property type="component" value="Unassembled WGS sequence"/>
</dbReference>
<keyword evidence="1" id="KW-0378">Hydrolase</keyword>
<keyword evidence="5" id="KW-1185">Reference proteome</keyword>
<dbReference type="GO" id="GO:0004722">
    <property type="term" value="F:protein serine/threonine phosphatase activity"/>
    <property type="evidence" value="ECO:0007669"/>
    <property type="project" value="UniProtKB-EC"/>
</dbReference>
<dbReference type="Pfam" id="PF07228">
    <property type="entry name" value="SpoIIE"/>
    <property type="match status" value="1"/>
</dbReference>
<feature type="compositionally biased region" description="Basic and acidic residues" evidence="2">
    <location>
        <begin position="1"/>
        <end position="15"/>
    </location>
</feature>
<feature type="domain" description="PPM-type phosphatase" evidence="3">
    <location>
        <begin position="64"/>
        <end position="300"/>
    </location>
</feature>